<reference evidence="1 2" key="1">
    <citation type="journal article" date="2017" name="Antonie Van Leeuwenhoek">
        <title>Phylogenomic resolution of the bacterial genus Pantoea and its relationship with Erwinia and Tatumella.</title>
        <authorList>
            <person name="Palmer M."/>
            <person name="Steenkamp E.T."/>
            <person name="Coetzee M.P."/>
            <person name="Chan W.Y."/>
            <person name="van Zyl E."/>
            <person name="De Maayer P."/>
            <person name="Coutinho T.A."/>
            <person name="Blom J."/>
            <person name="Smits T.H."/>
            <person name="Duffy B."/>
            <person name="Venter S.N."/>
        </authorList>
    </citation>
    <scope>NUCLEOTIDE SEQUENCE [LARGE SCALE GENOMIC DNA]</scope>
    <source>
        <strain evidence="1 2">LMG 5345</strain>
    </source>
</reference>
<evidence type="ECO:0000313" key="2">
    <source>
        <dbReference type="Proteomes" id="UP000193785"/>
    </source>
</evidence>
<dbReference type="EMBL" id="MLJJ01000058">
    <property type="protein sequence ID" value="ORM90649.1"/>
    <property type="molecule type" value="Genomic_DNA"/>
</dbReference>
<dbReference type="Proteomes" id="UP000193785">
    <property type="component" value="Unassembled WGS sequence"/>
</dbReference>
<proteinExistence type="predicted"/>
<sequence length="229" mass="27116">MSIRLYLLVDRKRAGLFHRLNKKQCELLNIFTQQILPHLESSMPDSYLPEHYPWCFVISASTLKARHACAGAFMVLPGEQDEKKLVMVYGSVSYPWLKSNMHSEFPLTFWASRILNYVEKKDVLAKEWKPLWQWVKKLRQVYSPWREVILNPAWHFKNHSQVLLKEGSREDYCIKSSDGVEVMPWKNWPECIQEKEGVWIWRQGRHKRILESQRFLIKRAVASVPDASC</sequence>
<accession>A0ABX3UM40</accession>
<organism evidence="1 2">
    <name type="scientific">Pantoea septica</name>
    <dbReference type="NCBI Taxonomy" id="472695"/>
    <lineage>
        <taxon>Bacteria</taxon>
        <taxon>Pseudomonadati</taxon>
        <taxon>Pseudomonadota</taxon>
        <taxon>Gammaproteobacteria</taxon>
        <taxon>Enterobacterales</taxon>
        <taxon>Erwiniaceae</taxon>
        <taxon>Pantoea</taxon>
    </lineage>
</organism>
<protein>
    <submittedName>
        <fullName evidence="1">T6SS protein Cts1T</fullName>
    </submittedName>
</protein>
<gene>
    <name evidence="1" type="ORF">HA46_19300</name>
</gene>
<comment type="caution">
    <text evidence="1">The sequence shown here is derived from an EMBL/GenBank/DDBJ whole genome shotgun (WGS) entry which is preliminary data.</text>
</comment>
<dbReference type="RefSeq" id="WP_084886291.1">
    <property type="nucleotide sequence ID" value="NZ_MLJJ01000058.1"/>
</dbReference>
<name>A0ABX3UM40_9GAMM</name>
<evidence type="ECO:0000313" key="1">
    <source>
        <dbReference type="EMBL" id="ORM90649.1"/>
    </source>
</evidence>
<keyword evidence="2" id="KW-1185">Reference proteome</keyword>